<dbReference type="Proteomes" id="UP000305730">
    <property type="component" value="Unassembled WGS sequence"/>
</dbReference>
<evidence type="ECO:0000313" key="3">
    <source>
        <dbReference type="Proteomes" id="UP000305730"/>
    </source>
</evidence>
<dbReference type="EMBL" id="PNCK01000083">
    <property type="protein sequence ID" value="TMP40361.1"/>
    <property type="molecule type" value="Genomic_DNA"/>
</dbReference>
<dbReference type="Proteomes" id="UP000307706">
    <property type="component" value="Unassembled WGS sequence"/>
</dbReference>
<sequence>MFAYGGVSLIRTLAELYAALFIEGLKRAVNAHLRWFGFTWGVGGALRRAFYWGFKANWKRSPTPHFL</sequence>
<reference evidence="2 4" key="1">
    <citation type="submission" date="2017-12" db="EMBL/GenBank/DDBJ databases">
        <authorList>
            <person name="Paulsen S."/>
            <person name="Gram L.K."/>
        </authorList>
    </citation>
    <scope>NUCLEOTIDE SEQUENCE [LARGE SCALE GENOMIC DNA]</scope>
    <source>
        <strain evidence="2 4">S2231</strain>
        <strain evidence="1">S2233</strain>
    </source>
</reference>
<evidence type="ECO:0000313" key="2">
    <source>
        <dbReference type="EMBL" id="TMP59546.1"/>
    </source>
</evidence>
<evidence type="ECO:0000313" key="4">
    <source>
        <dbReference type="Proteomes" id="UP000307706"/>
    </source>
</evidence>
<name>A0A5S3XS77_9GAMM</name>
<evidence type="ECO:0000313" key="1">
    <source>
        <dbReference type="EMBL" id="TMP40361.1"/>
    </source>
</evidence>
<keyword evidence="3" id="KW-1185">Reference proteome</keyword>
<reference evidence="3 4" key="2">
    <citation type="submission" date="2019-06" db="EMBL/GenBank/DDBJ databases">
        <title>Co-occurence of chitin degradation, pigmentation and bioactivity in marine Pseudoalteromonas.</title>
        <authorList>
            <person name="Sonnenschein E.C."/>
            <person name="Bech P.K."/>
        </authorList>
    </citation>
    <scope>NUCLEOTIDE SEQUENCE [LARGE SCALE GENOMIC DNA]</scope>
    <source>
        <strain evidence="4">S2231</strain>
        <strain evidence="1 3">S2233</strain>
    </source>
</reference>
<organism evidence="2 4">
    <name type="scientific">Pseudoalteromonas citrea</name>
    <dbReference type="NCBI Taxonomy" id="43655"/>
    <lineage>
        <taxon>Bacteria</taxon>
        <taxon>Pseudomonadati</taxon>
        <taxon>Pseudomonadota</taxon>
        <taxon>Gammaproteobacteria</taxon>
        <taxon>Alteromonadales</taxon>
        <taxon>Pseudoalteromonadaceae</taxon>
        <taxon>Pseudoalteromonas</taxon>
    </lineage>
</organism>
<dbReference type="EMBL" id="PNCL01000044">
    <property type="protein sequence ID" value="TMP59546.1"/>
    <property type="molecule type" value="Genomic_DNA"/>
</dbReference>
<dbReference type="AlphaFoldDB" id="A0A5S3XS77"/>
<protein>
    <submittedName>
        <fullName evidence="2">Uncharacterized protein</fullName>
    </submittedName>
</protein>
<gene>
    <name evidence="2" type="ORF">CWB96_09240</name>
    <name evidence="1" type="ORF">CWB97_18775</name>
</gene>
<proteinExistence type="predicted"/>
<reference evidence="2" key="3">
    <citation type="submission" date="2019-09" db="EMBL/GenBank/DDBJ databases">
        <title>Co-occurence of chitin degradation, pigmentation and bioactivity in marine Pseudoalteromonas.</title>
        <authorList>
            <person name="Sonnenschein E.C."/>
            <person name="Bech P.K."/>
        </authorList>
    </citation>
    <scope>NUCLEOTIDE SEQUENCE</scope>
    <source>
        <strain evidence="2">S2231</strain>
    </source>
</reference>
<accession>A0A5S3XS77</accession>
<comment type="caution">
    <text evidence="2">The sequence shown here is derived from an EMBL/GenBank/DDBJ whole genome shotgun (WGS) entry which is preliminary data.</text>
</comment>